<dbReference type="GO" id="GO:0008270">
    <property type="term" value="F:zinc ion binding"/>
    <property type="evidence" value="ECO:0007669"/>
    <property type="project" value="UniProtKB-KW"/>
</dbReference>
<evidence type="ECO:0000256" key="2">
    <source>
        <dbReference type="ARBA" id="ARBA00022723"/>
    </source>
</evidence>
<evidence type="ECO:0000259" key="7">
    <source>
        <dbReference type="Pfam" id="PF07967"/>
    </source>
</evidence>
<evidence type="ECO:0000256" key="1">
    <source>
        <dbReference type="ARBA" id="ARBA00004123"/>
    </source>
</evidence>
<organism evidence="9 10">
    <name type="scientific">Parascaris univalens</name>
    <name type="common">Nematode worm</name>
    <dbReference type="NCBI Taxonomy" id="6257"/>
    <lineage>
        <taxon>Eukaryota</taxon>
        <taxon>Metazoa</taxon>
        <taxon>Ecdysozoa</taxon>
        <taxon>Nematoda</taxon>
        <taxon>Chromadorea</taxon>
        <taxon>Rhabditida</taxon>
        <taxon>Spirurina</taxon>
        <taxon>Ascaridomorpha</taxon>
        <taxon>Ascaridoidea</taxon>
        <taxon>Ascarididae</taxon>
        <taxon>Parascaris</taxon>
    </lineage>
</organism>
<dbReference type="AlphaFoldDB" id="A0A914ZWS4"/>
<dbReference type="Pfam" id="PF07967">
    <property type="entry name" value="zf-C3HC"/>
    <property type="match status" value="1"/>
</dbReference>
<sequence>EEMMLRANADIVRPSTSSCKLGDGEPGDMTNKLLKLKRRATELLETAFTETASTLKKARLSLPPDLSSHSLITSDLQKRLSSFNALNWSVKPTEISVDRFAVHGWICTRGDILHCEGCGRYLDASLPSLLSVSSDAFRRAISRLNSMAVDGHESTCHFRCSISADDSIGNTDDYCKEMRNRASELEQLNLRDVNIEPFTPLTEDICAKLGIFDGKAAALACCGWTKSEVLADAIECGYCGRTLGLWMFRDHSMLNPERQHHAWCRIVTVPDCCISDRLAHRGSTVDQSPNQKGPLTFEVIAKGRMLKDAVAKSATHFNSSIAVDNSMSQSTQ</sequence>
<comment type="subcellular location">
    <subcellularLocation>
        <location evidence="1">Nucleus</location>
    </subcellularLocation>
</comment>
<keyword evidence="5" id="KW-0539">Nucleus</keyword>
<comment type="function">
    <text evidence="6">Required for proper positioning of a substantial amount of TPR at the nuclear basket (NB) through interaction with TPR.</text>
</comment>
<reference evidence="10" key="1">
    <citation type="submission" date="2022-11" db="UniProtKB">
        <authorList>
            <consortium name="WormBaseParasite"/>
        </authorList>
    </citation>
    <scope>IDENTIFICATION</scope>
</reference>
<keyword evidence="9" id="KW-1185">Reference proteome</keyword>
<evidence type="ECO:0000313" key="10">
    <source>
        <dbReference type="WBParaSite" id="PgB23_g007_t02"/>
    </source>
</evidence>
<keyword evidence="2" id="KW-0479">Metal-binding</keyword>
<keyword evidence="3" id="KW-0863">Zinc-finger</keyword>
<evidence type="ECO:0000256" key="6">
    <source>
        <dbReference type="ARBA" id="ARBA00044931"/>
    </source>
</evidence>
<proteinExistence type="predicted"/>
<evidence type="ECO:0000256" key="3">
    <source>
        <dbReference type="ARBA" id="ARBA00022771"/>
    </source>
</evidence>
<dbReference type="PANTHER" id="PTHR15835">
    <property type="entry name" value="NUCLEAR-INTERACTING PARTNER OF ALK"/>
    <property type="match status" value="1"/>
</dbReference>
<dbReference type="Proteomes" id="UP000887569">
    <property type="component" value="Unplaced"/>
</dbReference>
<feature type="domain" description="NuBaID C-terminal" evidence="8">
    <location>
        <begin position="216"/>
        <end position="267"/>
    </location>
</feature>
<evidence type="ECO:0000259" key="8">
    <source>
        <dbReference type="Pfam" id="PF08600"/>
    </source>
</evidence>
<dbReference type="WBParaSite" id="PgB23_g007_t02">
    <property type="protein sequence ID" value="PgB23_g007_t02"/>
    <property type="gene ID" value="PgB23_g007"/>
</dbReference>
<protein>
    <submittedName>
        <fullName evidence="10">C3HC-type domain-containing protein</fullName>
    </submittedName>
</protein>
<name>A0A914ZWS4_PARUN</name>
<dbReference type="Pfam" id="PF08600">
    <property type="entry name" value="NuBaID_C"/>
    <property type="match status" value="1"/>
</dbReference>
<dbReference type="PANTHER" id="PTHR15835:SF6">
    <property type="entry name" value="ZINC FINGER C3HC-TYPE PROTEIN 1"/>
    <property type="match status" value="1"/>
</dbReference>
<accession>A0A914ZWS4</accession>
<feature type="domain" description="C3HC-type" evidence="7">
    <location>
        <begin position="74"/>
        <end position="172"/>
    </location>
</feature>
<dbReference type="InterPro" id="IPR013909">
    <property type="entry name" value="NuBaID_C"/>
</dbReference>
<keyword evidence="4" id="KW-0862">Zinc</keyword>
<evidence type="ECO:0000256" key="4">
    <source>
        <dbReference type="ARBA" id="ARBA00022833"/>
    </source>
</evidence>
<dbReference type="GO" id="GO:0005634">
    <property type="term" value="C:nucleus"/>
    <property type="evidence" value="ECO:0007669"/>
    <property type="project" value="UniProtKB-SubCell"/>
</dbReference>
<dbReference type="InterPro" id="IPR012935">
    <property type="entry name" value="NuBaID_N"/>
</dbReference>
<evidence type="ECO:0000313" key="9">
    <source>
        <dbReference type="Proteomes" id="UP000887569"/>
    </source>
</evidence>
<evidence type="ECO:0000256" key="5">
    <source>
        <dbReference type="ARBA" id="ARBA00023242"/>
    </source>
</evidence>